<evidence type="ECO:0000256" key="4">
    <source>
        <dbReference type="ARBA" id="ARBA00022989"/>
    </source>
</evidence>
<feature type="compositionally biased region" description="Polar residues" evidence="11">
    <location>
        <begin position="159"/>
        <end position="183"/>
    </location>
</feature>
<keyword evidence="8" id="KW-0325">Glycoprotein</keyword>
<feature type="transmembrane region" description="Helical" evidence="12">
    <location>
        <begin position="1015"/>
        <end position="1039"/>
    </location>
</feature>
<keyword evidence="7 10" id="KW-0675">Receptor</keyword>
<evidence type="ECO:0000256" key="12">
    <source>
        <dbReference type="SAM" id="Phobius"/>
    </source>
</evidence>
<feature type="transmembrane region" description="Helical" evidence="12">
    <location>
        <begin position="914"/>
        <end position="935"/>
    </location>
</feature>
<keyword evidence="16" id="KW-1185">Reference proteome</keyword>
<feature type="region of interest" description="Disordered" evidence="11">
    <location>
        <begin position="1480"/>
        <end position="1508"/>
    </location>
</feature>
<evidence type="ECO:0000256" key="1">
    <source>
        <dbReference type="ARBA" id="ARBA00004651"/>
    </source>
</evidence>
<dbReference type="PRINTS" id="PR01157">
    <property type="entry name" value="P2YPURNOCPTR"/>
</dbReference>
<feature type="domain" description="G-protein coupled receptors family 1 profile" evidence="13">
    <location>
        <begin position="206"/>
        <end position="462"/>
    </location>
</feature>
<feature type="transmembrane region" description="Helical" evidence="12">
    <location>
        <begin position="691"/>
        <end position="711"/>
    </location>
</feature>
<dbReference type="Gene3D" id="1.20.1070.10">
    <property type="entry name" value="Rhodopsin 7-helix transmembrane proteins"/>
    <property type="match status" value="4"/>
</dbReference>
<keyword evidence="5 10" id="KW-0297">G-protein coupled receptor</keyword>
<protein>
    <recommendedName>
        <fullName evidence="13">G-protein coupled receptors family 1 profile domain-containing protein</fullName>
    </recommendedName>
</protein>
<dbReference type="CDD" id="cd15151">
    <property type="entry name" value="7tmA_P2Y13"/>
    <property type="match status" value="1"/>
</dbReference>
<sequence length="1571" mass="178766">MKEGQGLEAVALWFGFGVCVAQQLLLLLTFDPFLSTPTVPNHAQDRGQGPPWEVFDSPEVSVPLLRVPSTSSTELNNALGVSTGVILGTVTARSSRALLHDRGPRGSTDCQDSAGITVSTLGKRSAPGDDLEEQQGPAWAPLGAPCTQHGPPAARHTGRGSTTMHTKATTQFSSSRNDSNCTSDSRISQVIFPLLYTFLFLVGITMNGLAMWVFFKISSKSNFIIFLKNTVISDLLMVLTFPFKILSDAKLVSWVLRGFVCQVTQVVFYFTMYISILFLGLITIDRYQKATAPFRTATPRSLLAAKVLSTAIWLSMFALSLPNMILNNKKKTPKSVRKCALLKSEFGLVWHEIVNYICQLIFWVNLAVIVVCYILISRELYKSYKRTRCTGKASKKTVNLKVFIIIAVFFICFVPFHFTRIPYTLSQTRDVFDCSAQNTLFYLKETTLWLTSLNACLDPFIYFFLCKSFRKSLLDMLCQHRALLFPVLYTLIFLLGLVLNSLACWAFFHIPSTSTFIVYLKNILVSDFIMTLMLPLKILADSGLAPWQLKAFVCRFSAVLFYDTMYISIVLLGLIAFDRFLKIVRPFGKFWVQNLTSAKILASLVWLFFLVLSLPNMILSNKAATPQSVRKCASLKSPLGLRWHEAVNYICQLIFWTVLVLMLLFYVVIAKKVYESYVKTQKKDNRSEKRIKGKVFIIFTVFFLCFAPFHFSRVPYTLSQTSGLMGCHLQNQLFVAKESTLWLAATNVCMDPLIYLLLCKPFVEKVLCRRVKALHTTVHPNPNTELDTRVSPTDSPAHDEFTTIVLPLLYLLIFLASLLLNGLAVWIFFHIRNKTSFIFYLKNIVVADLLMTLTFPFKMAQDSRLGPWQLRALLCRYSSVLFYANMYTTIVFLGLISVDRYLKVVKPFGDSRMYSITFTKVLSACVWVVMAFLALPNLILTNGYPTKRNVDDCLKLKSPLGVKWHSAVVYINTCMFVVVLIVLIGCYIAISRYIYKSSKQFISSSSRKRKHNQSIRVVVAVFFTCFLPYHLCRIPFTFSHLDKILDDSAHKILYYCKEMTLFLSACNVCLDPIIYFFMCRSFSRRLFRKSNMRTRSESIRSLQSVRRSEVRIYHDHSTVITTTVIPLLYCLIFLAGLSLNALAAWVFLHVPSTKSFIVYLKNIAVADLLMSLTFPFKILADSEIAPPELNLFVCRYSAVVFYMNMYIGISFFGLIGFDRYYKIVKPLFTSFVHTVNYSKVVSVIIWLLLMVMSFPNMILTNEITKDSYSTKCIGLKSELGRQWHKATTYICTGIFWIVFFLLIVFYTSISKKIYSSYKKFRRSSDMAKRKTSRNIFTIMFVFVICFVPYHLCRTPYTLSQTSSHFSCQSQKSLFYAKEFTLVLSAANVCLDPIIYFFLCIPFREKLYQKLHLKLKASSEVEISKSRRSNTLRESINIVLLVCVKPALRVPIYSVCCFSWGLRAAGCARTQLDPTDTEELLEQPTLGSSPGALEGPSNRPKPHQPASLDFPEHRQLHSNLQHPLTAGAEGARTSQNHLGAHRNSCLKTLVHLNPQGMVCWFSCDFYTAAKHF</sequence>
<feature type="region of interest" description="Disordered" evidence="11">
    <location>
        <begin position="121"/>
        <end position="183"/>
    </location>
</feature>
<feature type="transmembrane region" description="Helical" evidence="12">
    <location>
        <begin position="487"/>
        <end position="508"/>
    </location>
</feature>
<dbReference type="CDD" id="cd15150">
    <property type="entry name" value="7tmA_P2Y12"/>
    <property type="match status" value="1"/>
</dbReference>
<dbReference type="PRINTS" id="PR01655">
    <property type="entry name" value="UDPGLUCOSER"/>
</dbReference>
<dbReference type="SUPFAM" id="SSF81321">
    <property type="entry name" value="Family A G protein-coupled receptor-like"/>
    <property type="match status" value="4"/>
</dbReference>
<dbReference type="CDD" id="cd15969">
    <property type="entry name" value="7tmA_GPR87"/>
    <property type="match status" value="1"/>
</dbReference>
<feature type="transmembrane region" description="Helical" evidence="12">
    <location>
        <begin position="1379"/>
        <end position="1400"/>
    </location>
</feature>
<evidence type="ECO:0000256" key="2">
    <source>
        <dbReference type="ARBA" id="ARBA00022475"/>
    </source>
</evidence>
<feature type="domain" description="G-protein coupled receptors family 1 profile" evidence="13">
    <location>
        <begin position="1139"/>
        <end position="1395"/>
    </location>
</feature>
<feature type="transmembrane region" description="Helical" evidence="12">
    <location>
        <begin position="12"/>
        <end position="30"/>
    </location>
</feature>
<organism evidence="14">
    <name type="scientific">Lamprotornis superbus</name>
    <dbReference type="NCBI Taxonomy" id="245042"/>
    <lineage>
        <taxon>Eukaryota</taxon>
        <taxon>Metazoa</taxon>
        <taxon>Chordata</taxon>
        <taxon>Craniata</taxon>
        <taxon>Vertebrata</taxon>
        <taxon>Euteleostomi</taxon>
        <taxon>Archelosauria</taxon>
        <taxon>Archosauria</taxon>
        <taxon>Dinosauria</taxon>
        <taxon>Saurischia</taxon>
        <taxon>Theropoda</taxon>
        <taxon>Coelurosauria</taxon>
        <taxon>Aves</taxon>
        <taxon>Neognathae</taxon>
        <taxon>Neoaves</taxon>
        <taxon>Telluraves</taxon>
        <taxon>Australaves</taxon>
        <taxon>Passeriformes</taxon>
        <taxon>Sturnidae</taxon>
        <taxon>Lamprotornis</taxon>
    </lineage>
</organism>
<dbReference type="OrthoDB" id="6163051at2759"/>
<dbReference type="PANTHER" id="PTHR24233">
    <property type="entry name" value="P2Y PURINOCEPTOR-RELATED G-PROTEIN COUPLED RECEPTOR"/>
    <property type="match status" value="1"/>
</dbReference>
<dbReference type="InterPro" id="IPR000276">
    <property type="entry name" value="GPCR_Rhodpsn"/>
</dbReference>
<keyword evidence="6 12" id="KW-0472">Membrane</keyword>
<reference evidence="15 16" key="2">
    <citation type="journal article" date="2021" name="J. Hered.">
        <title>Feather Gene Expression Elucidates the Developmental Basis of Plumage Iridescence in African Starlings.</title>
        <authorList>
            <person name="Rubenstein D.R."/>
            <person name="Corvelo A."/>
            <person name="MacManes M.D."/>
            <person name="Maia R."/>
            <person name="Narzisi G."/>
            <person name="Rousaki A."/>
            <person name="Vandenabeele P."/>
            <person name="Shawkey M.D."/>
            <person name="Solomon J."/>
        </authorList>
    </citation>
    <scope>NUCLEOTIDE SEQUENCE [LARGE SCALE GENOMIC DNA]</scope>
    <source>
        <strain evidence="15">SS15</strain>
    </source>
</reference>
<keyword evidence="4 12" id="KW-1133">Transmembrane helix</keyword>
<feature type="transmembrane region" description="Helical" evidence="12">
    <location>
        <begin position="1196"/>
        <end position="1217"/>
    </location>
</feature>
<dbReference type="EMBL" id="JADDUC020000011">
    <property type="protein sequence ID" value="KAI1236062.1"/>
    <property type="molecule type" value="Genomic_DNA"/>
</dbReference>
<dbReference type="Proteomes" id="UP000618051">
    <property type="component" value="Unassembled WGS sequence"/>
</dbReference>
<dbReference type="InterPro" id="IPR017452">
    <property type="entry name" value="GPCR_Rhodpsn_7TM"/>
</dbReference>
<dbReference type="PROSITE" id="PS50262">
    <property type="entry name" value="G_PROTEIN_RECEP_F1_2"/>
    <property type="match status" value="4"/>
</dbReference>
<name>A0A835NIE5_9PASS</name>
<dbReference type="FunFam" id="1.20.1070.10:FF:000049">
    <property type="entry name" value="G-protein coupled receptor 87"/>
    <property type="match status" value="4"/>
</dbReference>
<dbReference type="GO" id="GO:0045028">
    <property type="term" value="F:G protein-coupled purinergic nucleotide receptor activity"/>
    <property type="evidence" value="ECO:0007669"/>
    <property type="project" value="InterPro"/>
</dbReference>
<keyword evidence="3 10" id="KW-0812">Transmembrane</keyword>
<dbReference type="PROSITE" id="PS00237">
    <property type="entry name" value="G_PROTEIN_RECEP_F1_1"/>
    <property type="match status" value="2"/>
</dbReference>
<evidence type="ECO:0000256" key="11">
    <source>
        <dbReference type="SAM" id="MobiDB-lite"/>
    </source>
</evidence>
<comment type="subcellular location">
    <subcellularLocation>
        <location evidence="1">Cell membrane</location>
        <topology evidence="1">Multi-pass membrane protein</topology>
    </subcellularLocation>
</comment>
<feature type="transmembrane region" description="Helical" evidence="12">
    <location>
        <begin position="190"/>
        <end position="214"/>
    </location>
</feature>
<evidence type="ECO:0000313" key="16">
    <source>
        <dbReference type="Proteomes" id="UP000618051"/>
    </source>
</evidence>
<feature type="transmembrane region" description="Helical" evidence="12">
    <location>
        <begin position="226"/>
        <end position="246"/>
    </location>
</feature>
<evidence type="ECO:0000313" key="14">
    <source>
        <dbReference type="EMBL" id="KAG0116467.1"/>
    </source>
</evidence>
<feature type="transmembrane region" description="Helical" evidence="12">
    <location>
        <begin position="397"/>
        <end position="418"/>
    </location>
</feature>
<keyword evidence="9 10" id="KW-0807">Transducer</keyword>
<feature type="transmembrane region" description="Helical" evidence="12">
    <location>
        <begin position="1237"/>
        <end position="1259"/>
    </location>
</feature>
<dbReference type="EMBL" id="JADDUC010000175">
    <property type="protein sequence ID" value="KAG0116467.1"/>
    <property type="molecule type" value="Genomic_DNA"/>
</dbReference>
<feature type="transmembrane region" description="Helical" evidence="12">
    <location>
        <begin position="305"/>
        <end position="325"/>
    </location>
</feature>
<evidence type="ECO:0000256" key="3">
    <source>
        <dbReference type="ARBA" id="ARBA00022692"/>
    </source>
</evidence>
<evidence type="ECO:0000259" key="13">
    <source>
        <dbReference type="PROSITE" id="PS50262"/>
    </source>
</evidence>
<feature type="transmembrane region" description="Helical" evidence="12">
    <location>
        <begin position="266"/>
        <end position="284"/>
    </location>
</feature>
<proteinExistence type="inferred from homology"/>
<evidence type="ECO:0000256" key="8">
    <source>
        <dbReference type="ARBA" id="ARBA00023180"/>
    </source>
</evidence>
<feature type="transmembrane region" description="Helical" evidence="12">
    <location>
        <begin position="967"/>
        <end position="995"/>
    </location>
</feature>
<keyword evidence="2" id="KW-1003">Cell membrane</keyword>
<evidence type="ECO:0000256" key="7">
    <source>
        <dbReference type="ARBA" id="ARBA00023170"/>
    </source>
</evidence>
<feature type="transmembrane region" description="Helical" evidence="12">
    <location>
        <begin position="1059"/>
        <end position="1079"/>
    </location>
</feature>
<feature type="transmembrane region" description="Helical" evidence="12">
    <location>
        <begin position="840"/>
        <end position="860"/>
    </location>
</feature>
<evidence type="ECO:0000256" key="6">
    <source>
        <dbReference type="ARBA" id="ARBA00023136"/>
    </source>
</evidence>
<feature type="transmembrane region" description="Helical" evidence="12">
    <location>
        <begin position="448"/>
        <end position="466"/>
    </location>
</feature>
<feature type="transmembrane region" description="Helical" evidence="12">
    <location>
        <begin position="646"/>
        <end position="670"/>
    </location>
</feature>
<feature type="transmembrane region" description="Helical" evidence="12">
    <location>
        <begin position="556"/>
        <end position="577"/>
    </location>
</feature>
<evidence type="ECO:0000256" key="10">
    <source>
        <dbReference type="RuleBase" id="RU000688"/>
    </source>
</evidence>
<evidence type="ECO:0000256" key="5">
    <source>
        <dbReference type="ARBA" id="ARBA00023040"/>
    </source>
</evidence>
<dbReference type="PRINTS" id="PR00237">
    <property type="entry name" value="GPCRRHODOPSN"/>
</dbReference>
<feature type="domain" description="G-protein coupled receptors family 1 profile" evidence="13">
    <location>
        <begin position="820"/>
        <end position="1075"/>
    </location>
</feature>
<feature type="transmembrane region" description="Helical" evidence="12">
    <location>
        <begin position="598"/>
        <end position="618"/>
    </location>
</feature>
<evidence type="ECO:0000256" key="9">
    <source>
        <dbReference type="ARBA" id="ARBA00023224"/>
    </source>
</evidence>
<dbReference type="PANTHER" id="PTHR24233:SF8">
    <property type="entry name" value="G-PROTEIN COUPLED RECEPTOR 87"/>
    <property type="match status" value="1"/>
</dbReference>
<dbReference type="GO" id="GO:0005886">
    <property type="term" value="C:plasma membrane"/>
    <property type="evidence" value="ECO:0007669"/>
    <property type="project" value="UniProtKB-SubCell"/>
</dbReference>
<accession>A0A835NIE5</accession>
<comment type="similarity">
    <text evidence="10">Belongs to the G-protein coupled receptor 1 family.</text>
</comment>
<reference evidence="14" key="1">
    <citation type="submission" date="2020-10" db="EMBL/GenBank/DDBJ databases">
        <title>Feather gene expression reveals the developmental basis of iridescence in African starlings.</title>
        <authorList>
            <person name="Rubenstein D.R."/>
        </authorList>
    </citation>
    <scope>NUCLEOTIDE SEQUENCE</scope>
    <source>
        <strain evidence="14">SS15</strain>
        <tissue evidence="14">Liver</tissue>
    </source>
</reference>
<evidence type="ECO:0000313" key="15">
    <source>
        <dbReference type="EMBL" id="KAI1236062.1"/>
    </source>
</evidence>
<feature type="transmembrane region" description="Helical" evidence="12">
    <location>
        <begin position="1331"/>
        <end position="1351"/>
    </location>
</feature>
<comment type="caution">
    <text evidence="14">The sequence shown here is derived from an EMBL/GenBank/DDBJ whole genome shotgun (WGS) entry which is preliminary data.</text>
</comment>
<feature type="transmembrane region" description="Helical" evidence="12">
    <location>
        <begin position="1127"/>
        <end position="1148"/>
    </location>
</feature>
<feature type="transmembrane region" description="Helical" evidence="12">
    <location>
        <begin position="1286"/>
        <end position="1310"/>
    </location>
</feature>
<feature type="transmembrane region" description="Helical" evidence="12">
    <location>
        <begin position="353"/>
        <end position="376"/>
    </location>
</feature>
<feature type="transmembrane region" description="Helical" evidence="12">
    <location>
        <begin position="804"/>
        <end position="828"/>
    </location>
</feature>
<feature type="transmembrane region" description="Helical" evidence="12">
    <location>
        <begin position="880"/>
        <end position="902"/>
    </location>
</feature>
<dbReference type="InterPro" id="IPR005466">
    <property type="entry name" value="P2Y14_rcpt"/>
</dbReference>
<gene>
    <name evidence="15" type="ORF">IHE44_0002158</name>
    <name evidence="14" type="ORF">IHE44_004066</name>
</gene>
<dbReference type="Pfam" id="PF00001">
    <property type="entry name" value="7tm_1"/>
    <property type="match status" value="4"/>
</dbReference>
<dbReference type="InterPro" id="IPR005394">
    <property type="entry name" value="P2Y12_rcpt"/>
</dbReference>
<feature type="domain" description="G-protein coupled receptors family 1 profile" evidence="13">
    <location>
        <begin position="499"/>
        <end position="755"/>
    </location>
</feature>
<reference evidence="15" key="3">
    <citation type="submission" date="2022-01" db="EMBL/GenBank/DDBJ databases">
        <authorList>
            <person name="Rubenstein D.R."/>
        </authorList>
    </citation>
    <scope>NUCLEOTIDE SEQUENCE</scope>
    <source>
        <strain evidence="15">SS15</strain>
        <tissue evidence="15">Liver</tissue>
    </source>
</reference>
<dbReference type="GO" id="GO:0007596">
    <property type="term" value="P:blood coagulation"/>
    <property type="evidence" value="ECO:0007669"/>
    <property type="project" value="InterPro"/>
</dbReference>